<organism evidence="2 3">
    <name type="scientific">Gymnopus androsaceus JB14</name>
    <dbReference type="NCBI Taxonomy" id="1447944"/>
    <lineage>
        <taxon>Eukaryota</taxon>
        <taxon>Fungi</taxon>
        <taxon>Dikarya</taxon>
        <taxon>Basidiomycota</taxon>
        <taxon>Agaricomycotina</taxon>
        <taxon>Agaricomycetes</taxon>
        <taxon>Agaricomycetidae</taxon>
        <taxon>Agaricales</taxon>
        <taxon>Marasmiineae</taxon>
        <taxon>Omphalotaceae</taxon>
        <taxon>Gymnopus</taxon>
    </lineage>
</organism>
<reference evidence="2" key="1">
    <citation type="journal article" date="2019" name="Environ. Microbiol.">
        <title>Fungal ecological strategies reflected in gene transcription - a case study of two litter decomposers.</title>
        <authorList>
            <person name="Barbi F."/>
            <person name="Kohler A."/>
            <person name="Barry K."/>
            <person name="Baskaran P."/>
            <person name="Daum C."/>
            <person name="Fauchery L."/>
            <person name="Ihrmark K."/>
            <person name="Kuo A."/>
            <person name="LaButti K."/>
            <person name="Lipzen A."/>
            <person name="Morin E."/>
            <person name="Grigoriev I.V."/>
            <person name="Henrissat B."/>
            <person name="Lindahl B."/>
            <person name="Martin F."/>
        </authorList>
    </citation>
    <scope>NUCLEOTIDE SEQUENCE</scope>
    <source>
        <strain evidence="2">JB14</strain>
    </source>
</reference>
<dbReference type="Proteomes" id="UP000799118">
    <property type="component" value="Unassembled WGS sequence"/>
</dbReference>
<evidence type="ECO:0000256" key="1">
    <source>
        <dbReference type="SAM" id="MobiDB-lite"/>
    </source>
</evidence>
<protein>
    <submittedName>
        <fullName evidence="2">Uncharacterized protein</fullName>
    </submittedName>
</protein>
<accession>A0A6A4HA67</accession>
<name>A0A6A4HA67_9AGAR</name>
<gene>
    <name evidence="2" type="ORF">BT96DRAFT_923055</name>
</gene>
<evidence type="ECO:0000313" key="2">
    <source>
        <dbReference type="EMBL" id="KAE9395132.1"/>
    </source>
</evidence>
<sequence>MPGNICSKCRDFVSENSLEMISNASKKRKKKGKDSAFVFGSSIHRILLTNNSQGLPLAPQLGTCDFEFAKAQITAILSISTPYQTPTDPSLVLDTLIEIAKYTRSLENELRNRGIYPLDKSLSSPSKQVSAQPTSMSTSAVGLPNTNLHPNTVYFPGTSSSGFVDFDGRFAGIVPGTSTPSRPVVALYDAPSRYKWDGC</sequence>
<evidence type="ECO:0000313" key="3">
    <source>
        <dbReference type="Proteomes" id="UP000799118"/>
    </source>
</evidence>
<proteinExistence type="predicted"/>
<dbReference type="EMBL" id="ML769537">
    <property type="protein sequence ID" value="KAE9395132.1"/>
    <property type="molecule type" value="Genomic_DNA"/>
</dbReference>
<feature type="region of interest" description="Disordered" evidence="1">
    <location>
        <begin position="121"/>
        <end position="143"/>
    </location>
</feature>
<keyword evidence="3" id="KW-1185">Reference proteome</keyword>
<dbReference type="AlphaFoldDB" id="A0A6A4HA67"/>